<protein>
    <submittedName>
        <fullName evidence="4">Integrase catalytic domain-containing protein</fullName>
    </submittedName>
</protein>
<organism evidence="3 4">
    <name type="scientific">Meloidogyne incognita</name>
    <name type="common">Southern root-knot nematode worm</name>
    <name type="synonym">Oxyuris incognita</name>
    <dbReference type="NCBI Taxonomy" id="6306"/>
    <lineage>
        <taxon>Eukaryota</taxon>
        <taxon>Metazoa</taxon>
        <taxon>Ecdysozoa</taxon>
        <taxon>Nematoda</taxon>
        <taxon>Chromadorea</taxon>
        <taxon>Rhabditida</taxon>
        <taxon>Tylenchina</taxon>
        <taxon>Tylenchomorpha</taxon>
        <taxon>Tylenchoidea</taxon>
        <taxon>Meloidogynidae</taxon>
        <taxon>Meloidogyninae</taxon>
        <taxon>Meloidogyne</taxon>
        <taxon>Meloidogyne incognita group</taxon>
    </lineage>
</organism>
<dbReference type="InterPro" id="IPR036397">
    <property type="entry name" value="RNaseH_sf"/>
</dbReference>
<dbReference type="Pfam" id="PF18701">
    <property type="entry name" value="DUF5641"/>
    <property type="match status" value="1"/>
</dbReference>
<dbReference type="GO" id="GO:0003676">
    <property type="term" value="F:nucleic acid binding"/>
    <property type="evidence" value="ECO:0007669"/>
    <property type="project" value="InterPro"/>
</dbReference>
<proteinExistence type="predicted"/>
<dbReference type="InterPro" id="IPR001584">
    <property type="entry name" value="Integrase_cat-core"/>
</dbReference>
<accession>A0A914NMD8</accession>
<dbReference type="PANTHER" id="PTHR47331">
    <property type="entry name" value="PHD-TYPE DOMAIN-CONTAINING PROTEIN"/>
    <property type="match status" value="1"/>
</dbReference>
<dbReference type="Gene3D" id="3.30.420.10">
    <property type="entry name" value="Ribonuclease H-like superfamily/Ribonuclease H"/>
    <property type="match status" value="1"/>
</dbReference>
<name>A0A914NMD8_MELIC</name>
<dbReference type="SUPFAM" id="SSF53098">
    <property type="entry name" value="Ribonuclease H-like"/>
    <property type="match status" value="1"/>
</dbReference>
<evidence type="ECO:0000313" key="4">
    <source>
        <dbReference type="WBParaSite" id="Minc3s07949g41732"/>
    </source>
</evidence>
<feature type="domain" description="Integrase catalytic" evidence="2">
    <location>
        <begin position="153"/>
        <end position="293"/>
    </location>
</feature>
<sequence>MLGTKYAMFVREQLEKEYPIERIILWTDAIDVIDYALSEKKQDRFIKNRVNKIREKKHLTTKHGGLELMNTYLRQEYWMTRSRRAINNWLRAKGAMRCGACARWQAKPFTLPKAPDLPTSRTAGRAAFQAVGLDYFGPFRVLEGGEEIKCWGALTRFIRRRRPPKVIISDNAPTFVLASKVIQDLNQEEINQKKEWIKLISSNRIQDFLLLNKIQWKFNTPAAPWRGGFYERLIGSIKKHLYRTIGRRKMTHEELETLLIEVERIVNERPLTYYTTEEVAYPLRPIDILDCSAGNPFDVHLSPEPDWDNDYEEYPSTRSAVLEAHKKALQKSHKFWETWMTDYLLSLREKWRSKSKDPTFPKLNQVVLMNEGQEKCLRSLWKIAKIEEILSGRTVKVRTGGKVFERATSVLYPLEIESEEEIPEVQSARTKKLNKLNKNKNINQIITNFSFNSFFTAETMAVTQVRSPLLIVGDNIVAEFRLYLKEEGLKAMVYTTDQWGSRLWDALEITTKVRAIIVWKEVQTMDLMESLRELQRRYSQDKLCMWIIRHGMRRPTDLPEIYFYNETPYYHSLLLQLASWNIPIEQRQYNVGSGNKWGRQHARLEEWQRGRERRGRRAEEGPREARQPEPPAKRQREEPPILADSGERGWLREEESSRQESSRHQ</sequence>
<reference evidence="4" key="1">
    <citation type="submission" date="2022-11" db="UniProtKB">
        <authorList>
            <consortium name="WormBaseParasite"/>
        </authorList>
    </citation>
    <scope>IDENTIFICATION</scope>
</reference>
<evidence type="ECO:0000259" key="2">
    <source>
        <dbReference type="PROSITE" id="PS50994"/>
    </source>
</evidence>
<dbReference type="PROSITE" id="PS50994">
    <property type="entry name" value="INTEGRASE"/>
    <property type="match status" value="1"/>
</dbReference>
<feature type="compositionally biased region" description="Basic and acidic residues" evidence="1">
    <location>
        <begin position="617"/>
        <end position="665"/>
    </location>
</feature>
<evidence type="ECO:0000313" key="3">
    <source>
        <dbReference type="Proteomes" id="UP000887563"/>
    </source>
</evidence>
<dbReference type="Proteomes" id="UP000887563">
    <property type="component" value="Unplaced"/>
</dbReference>
<dbReference type="AlphaFoldDB" id="A0A914NMD8"/>
<feature type="region of interest" description="Disordered" evidence="1">
    <location>
        <begin position="608"/>
        <end position="665"/>
    </location>
</feature>
<dbReference type="WBParaSite" id="Minc3s07949g41732">
    <property type="protein sequence ID" value="Minc3s07949g41732"/>
    <property type="gene ID" value="Minc3s07949g41732"/>
</dbReference>
<dbReference type="GO" id="GO:0015074">
    <property type="term" value="P:DNA integration"/>
    <property type="evidence" value="ECO:0007669"/>
    <property type="project" value="InterPro"/>
</dbReference>
<dbReference type="InterPro" id="IPR012337">
    <property type="entry name" value="RNaseH-like_sf"/>
</dbReference>
<dbReference type="InterPro" id="IPR040676">
    <property type="entry name" value="DUF5641"/>
</dbReference>
<keyword evidence="3" id="KW-1185">Reference proteome</keyword>
<evidence type="ECO:0000256" key="1">
    <source>
        <dbReference type="SAM" id="MobiDB-lite"/>
    </source>
</evidence>